<sequence>MGVSQSAMWDVSGGKGGGATAFGFVLRDVARLARRRPRRLGLGGPADEPLHHVGDVQLPRSSGRLLPRWMAGQPCSSHFAIVFRSRSSINAMAASDFTRLEALSPRGVVSSPLSIITPALLRGRLGILPDSFCCKDSGRFGRNFRRQA</sequence>
<organism evidence="1 2">
    <name type="scientific">Aurantimonas manganoxydans (strain ATCC BAA-1229 / DSM 21871 / SI85-9A1)</name>
    <dbReference type="NCBI Taxonomy" id="287752"/>
    <lineage>
        <taxon>Bacteria</taxon>
        <taxon>Pseudomonadati</taxon>
        <taxon>Pseudomonadota</taxon>
        <taxon>Alphaproteobacteria</taxon>
        <taxon>Hyphomicrobiales</taxon>
        <taxon>Aurantimonadaceae</taxon>
        <taxon>Aurantimonas</taxon>
    </lineage>
</organism>
<evidence type="ECO:0000313" key="2">
    <source>
        <dbReference type="Proteomes" id="UP000000321"/>
    </source>
</evidence>
<dbReference type="AlphaFoldDB" id="Q1YIX9"/>
<dbReference type="Proteomes" id="UP000000321">
    <property type="component" value="Unassembled WGS sequence"/>
</dbReference>
<dbReference type="BioCyc" id="AURANTIMONAS:SI859A1_01341-MONOMER"/>
<evidence type="ECO:0000313" key="1">
    <source>
        <dbReference type="EMBL" id="EAS49988.1"/>
    </source>
</evidence>
<comment type="caution">
    <text evidence="1">The sequence shown here is derived from an EMBL/GenBank/DDBJ whole genome shotgun (WGS) entry which is preliminary data.</text>
</comment>
<reference evidence="1 2" key="1">
    <citation type="journal article" date="2008" name="Appl. Environ. Microbiol.">
        <title>Genomic insights into Mn(II) oxidation by the marine alphaproteobacterium Aurantimonas sp. strain SI85-9A1.</title>
        <authorList>
            <person name="Dick G.J."/>
            <person name="Podell S."/>
            <person name="Johnson H.A."/>
            <person name="Rivera-Espinoza Y."/>
            <person name="Bernier-Latmani R."/>
            <person name="McCarthy J.K."/>
            <person name="Torpey J.W."/>
            <person name="Clement B.G."/>
            <person name="Gaasterland T."/>
            <person name="Tebo B.M."/>
        </authorList>
    </citation>
    <scope>NUCLEOTIDE SEQUENCE [LARGE SCALE GENOMIC DNA]</scope>
    <source>
        <strain evidence="1 2">SI85-9A1</strain>
    </source>
</reference>
<proteinExistence type="predicted"/>
<gene>
    <name evidence="1" type="ORF">SI859A1_01341</name>
</gene>
<keyword evidence="2" id="KW-1185">Reference proteome</keyword>
<dbReference type="EMBL" id="AAPJ01000003">
    <property type="protein sequence ID" value="EAS49988.1"/>
    <property type="molecule type" value="Genomic_DNA"/>
</dbReference>
<name>Q1YIX9_AURMS</name>
<accession>Q1YIX9</accession>
<dbReference type="HOGENOM" id="CLU_1756792_0_0_5"/>
<protein>
    <submittedName>
        <fullName evidence="1">Uncharacterized protein</fullName>
    </submittedName>
</protein>